<dbReference type="AlphaFoldDB" id="W1J7J3"/>
<evidence type="ECO:0000313" key="1">
    <source>
        <dbReference type="EMBL" id="CDL86732.1"/>
    </source>
</evidence>
<dbReference type="OrthoDB" id="8596093at2"/>
<reference evidence="1 2" key="1">
    <citation type="submission" date="2013-11" db="EMBL/GenBank/DDBJ databases">
        <title>Draft genome sequence and annotation of the entomopathogenic bacterium, Xenorhabdus cabanillasi strain JM26.</title>
        <authorList>
            <person name="Gualtieri M."/>
            <person name="Ogier J.C."/>
            <person name="Pages S."/>
            <person name="Givaudan A."/>
            <person name="Gaudriault S."/>
        </authorList>
    </citation>
    <scope>NUCLEOTIDE SEQUENCE [LARGE SCALE GENOMIC DNA]</scope>
    <source>
        <strain evidence="1 2">JM26</strain>
    </source>
</reference>
<dbReference type="InterPro" id="IPR003458">
    <property type="entry name" value="Phage_T4_Gp38_tail_assem"/>
</dbReference>
<sequence>MKYYRDSNNQVYAYSNQQIATGWVKSGLIPMTDAEVDRHLNPPITKEQYIELAESEKHYRMSQATNAIVPLQDAVDLKMATEAEKSAFTAWRKYRVLLNRVDCSTAPDIHWPEQPK</sequence>
<accession>W1J7J3</accession>
<organism evidence="1 2">
    <name type="scientific">Xenorhabdus cabanillasii JM26</name>
    <dbReference type="NCBI Taxonomy" id="1427517"/>
    <lineage>
        <taxon>Bacteria</taxon>
        <taxon>Pseudomonadati</taxon>
        <taxon>Pseudomonadota</taxon>
        <taxon>Gammaproteobacteria</taxon>
        <taxon>Enterobacterales</taxon>
        <taxon>Morganellaceae</taxon>
        <taxon>Xenorhabdus</taxon>
    </lineage>
</organism>
<dbReference type="PANTHER" id="PTHR34413:SF2">
    <property type="entry name" value="PROPHAGE TAIL FIBER ASSEMBLY PROTEIN HOMOLOG TFAE-RELATED"/>
    <property type="match status" value="1"/>
</dbReference>
<proteinExistence type="predicted"/>
<dbReference type="PANTHER" id="PTHR34413">
    <property type="entry name" value="PROPHAGE TAIL FIBER ASSEMBLY PROTEIN HOMOLOG TFAE-RELATED-RELATED"/>
    <property type="match status" value="1"/>
</dbReference>
<dbReference type="Proteomes" id="UP000019197">
    <property type="component" value="Unassembled WGS sequence"/>
</dbReference>
<dbReference type="EMBL" id="CBXE010000388">
    <property type="protein sequence ID" value="CDL86732.1"/>
    <property type="molecule type" value="Genomic_DNA"/>
</dbReference>
<comment type="caution">
    <text evidence="1">The sequence shown here is derived from an EMBL/GenBank/DDBJ whole genome shotgun (WGS) entry which is preliminary data.</text>
</comment>
<dbReference type="Pfam" id="PF02413">
    <property type="entry name" value="Caudo_TAP"/>
    <property type="match status" value="1"/>
</dbReference>
<gene>
    <name evidence="1" type="ORF">XCR1_4480002</name>
</gene>
<protein>
    <submittedName>
        <fullName evidence="1">Putaive tail fiber assembly protein</fullName>
    </submittedName>
</protein>
<name>W1J7J3_9GAMM</name>
<dbReference type="RefSeq" id="WP_069202368.1">
    <property type="nucleotide sequence ID" value="NZ_CAWLVK010000388.1"/>
</dbReference>
<dbReference type="InterPro" id="IPR051220">
    <property type="entry name" value="TFA_Chaperone"/>
</dbReference>
<evidence type="ECO:0000313" key="2">
    <source>
        <dbReference type="Proteomes" id="UP000019197"/>
    </source>
</evidence>